<organism evidence="1 2">
    <name type="scientific">Ceratitis capitata</name>
    <name type="common">Mediterranean fruit fly</name>
    <name type="synonym">Tephritis capitata</name>
    <dbReference type="NCBI Taxonomy" id="7213"/>
    <lineage>
        <taxon>Eukaryota</taxon>
        <taxon>Metazoa</taxon>
        <taxon>Ecdysozoa</taxon>
        <taxon>Arthropoda</taxon>
        <taxon>Hexapoda</taxon>
        <taxon>Insecta</taxon>
        <taxon>Pterygota</taxon>
        <taxon>Neoptera</taxon>
        <taxon>Endopterygota</taxon>
        <taxon>Diptera</taxon>
        <taxon>Brachycera</taxon>
        <taxon>Muscomorpha</taxon>
        <taxon>Tephritoidea</taxon>
        <taxon>Tephritidae</taxon>
        <taxon>Ceratitis</taxon>
        <taxon>Ceratitis</taxon>
    </lineage>
</organism>
<keyword evidence="2" id="KW-1185">Reference proteome</keyword>
<dbReference type="Proteomes" id="UP000606786">
    <property type="component" value="Unassembled WGS sequence"/>
</dbReference>
<feature type="non-terminal residue" evidence="1">
    <location>
        <position position="1"/>
    </location>
</feature>
<evidence type="ECO:0000313" key="1">
    <source>
        <dbReference type="EMBL" id="CAD7013301.1"/>
    </source>
</evidence>
<evidence type="ECO:0000313" key="2">
    <source>
        <dbReference type="Proteomes" id="UP000606786"/>
    </source>
</evidence>
<gene>
    <name evidence="1" type="ORF">CCAP1982_LOCUS21372</name>
</gene>
<name>A0A811VE49_CERCA</name>
<proteinExistence type="predicted"/>
<protein>
    <submittedName>
        <fullName evidence="1">(Mediterranean fruit fly) hypothetical protein</fullName>
    </submittedName>
</protein>
<sequence>IDTCNESVTAATSVGLKKANPKRRRWPSLVPLCHNECAMAMKYFEVYHLNEINMQPSG</sequence>
<dbReference type="EMBL" id="CAJHJT010000056">
    <property type="protein sequence ID" value="CAD7013301.1"/>
    <property type="molecule type" value="Genomic_DNA"/>
</dbReference>
<accession>A0A811VE49</accession>
<reference evidence="1" key="1">
    <citation type="submission" date="2020-11" db="EMBL/GenBank/DDBJ databases">
        <authorList>
            <person name="Whitehead M."/>
        </authorList>
    </citation>
    <scope>NUCLEOTIDE SEQUENCE</scope>
    <source>
        <strain evidence="1">EGII</strain>
    </source>
</reference>
<comment type="caution">
    <text evidence="1">The sequence shown here is derived from an EMBL/GenBank/DDBJ whole genome shotgun (WGS) entry which is preliminary data.</text>
</comment>
<dbReference type="AlphaFoldDB" id="A0A811VE49"/>